<dbReference type="Gene3D" id="3.40.50.720">
    <property type="entry name" value="NAD(P)-binding Rossmann-like Domain"/>
    <property type="match status" value="1"/>
</dbReference>
<evidence type="ECO:0000313" key="6">
    <source>
        <dbReference type="Proteomes" id="UP001157910"/>
    </source>
</evidence>
<dbReference type="EMBL" id="FXUI01000020">
    <property type="protein sequence ID" value="SMP81927.1"/>
    <property type="molecule type" value="Genomic_DNA"/>
</dbReference>
<dbReference type="InterPro" id="IPR057326">
    <property type="entry name" value="KR_dom"/>
</dbReference>
<accession>A0ABY1QWA3</accession>
<comment type="caution">
    <text evidence="5">The sequence shown here is derived from an EMBL/GenBank/DDBJ whole genome shotgun (WGS) entry which is preliminary data.</text>
</comment>
<sequence>MTQQKAPHEPIAGKRILVTGGTTGIGRAIVLSLAEQGAKVLTFGRDEAPLKEVLREANLPETCGLTADAGKAEDIEKVFAAVDAQLGGIDVLVACAALGAQALHEMADEDWRYVVDTNLSGYLGCTRAALKRMLRQESGLIILISSISVEIMAAGESVYAATKGGINHFALTLRKEVADKGVRVTVIEPGSVGSDMQMCSAEEQREAISRSEMLFAEEIAEAVSFVMTRASRCDIPMLRIEPLRQKTA</sequence>
<organism evidence="5 6">
    <name type="scientific">Novosphingobium panipatense</name>
    <dbReference type="NCBI Taxonomy" id="428991"/>
    <lineage>
        <taxon>Bacteria</taxon>
        <taxon>Pseudomonadati</taxon>
        <taxon>Pseudomonadota</taxon>
        <taxon>Alphaproteobacteria</taxon>
        <taxon>Sphingomonadales</taxon>
        <taxon>Sphingomonadaceae</taxon>
        <taxon>Novosphingobium</taxon>
    </lineage>
</organism>
<dbReference type="InterPro" id="IPR036291">
    <property type="entry name" value="NAD(P)-bd_dom_sf"/>
</dbReference>
<dbReference type="PANTHER" id="PTHR42760:SF133">
    <property type="entry name" value="3-OXOACYL-[ACYL-CARRIER-PROTEIN] REDUCTASE"/>
    <property type="match status" value="1"/>
</dbReference>
<dbReference type="PANTHER" id="PTHR42760">
    <property type="entry name" value="SHORT-CHAIN DEHYDROGENASES/REDUCTASES FAMILY MEMBER"/>
    <property type="match status" value="1"/>
</dbReference>
<dbReference type="InterPro" id="IPR002347">
    <property type="entry name" value="SDR_fam"/>
</dbReference>
<dbReference type="PRINTS" id="PR00081">
    <property type="entry name" value="GDHRDH"/>
</dbReference>
<dbReference type="Pfam" id="PF00106">
    <property type="entry name" value="adh_short"/>
    <property type="match status" value="1"/>
</dbReference>
<evidence type="ECO:0000256" key="3">
    <source>
        <dbReference type="RuleBase" id="RU000363"/>
    </source>
</evidence>
<dbReference type="Proteomes" id="UP001157910">
    <property type="component" value="Unassembled WGS sequence"/>
</dbReference>
<dbReference type="CDD" id="cd05233">
    <property type="entry name" value="SDR_c"/>
    <property type="match status" value="1"/>
</dbReference>
<dbReference type="InterPro" id="IPR020904">
    <property type="entry name" value="Sc_DH/Rdtase_CS"/>
</dbReference>
<dbReference type="PROSITE" id="PS00061">
    <property type="entry name" value="ADH_SHORT"/>
    <property type="match status" value="1"/>
</dbReference>
<gene>
    <name evidence="5" type="ORF">SAMN06296065_12037</name>
</gene>
<proteinExistence type="inferred from homology"/>
<keyword evidence="2" id="KW-0560">Oxidoreductase</keyword>
<keyword evidence="6" id="KW-1185">Reference proteome</keyword>
<dbReference type="SUPFAM" id="SSF51735">
    <property type="entry name" value="NAD(P)-binding Rossmann-fold domains"/>
    <property type="match status" value="1"/>
</dbReference>
<evidence type="ECO:0000313" key="5">
    <source>
        <dbReference type="EMBL" id="SMP81927.1"/>
    </source>
</evidence>
<comment type="similarity">
    <text evidence="1 3">Belongs to the short-chain dehydrogenases/reductases (SDR) family.</text>
</comment>
<evidence type="ECO:0000256" key="2">
    <source>
        <dbReference type="ARBA" id="ARBA00023002"/>
    </source>
</evidence>
<protein>
    <submittedName>
        <fullName evidence="5">NADP-dependent 3-hydroxy acid dehydrogenase YdfG</fullName>
    </submittedName>
</protein>
<dbReference type="PRINTS" id="PR00080">
    <property type="entry name" value="SDRFAMILY"/>
</dbReference>
<reference evidence="5 6" key="1">
    <citation type="submission" date="2017-05" db="EMBL/GenBank/DDBJ databases">
        <authorList>
            <person name="Varghese N."/>
            <person name="Submissions S."/>
        </authorList>
    </citation>
    <scope>NUCLEOTIDE SEQUENCE [LARGE SCALE GENOMIC DNA]</scope>
    <source>
        <strain evidence="5 6">SM16</strain>
    </source>
</reference>
<dbReference type="SMART" id="SM00822">
    <property type="entry name" value="PKS_KR"/>
    <property type="match status" value="1"/>
</dbReference>
<evidence type="ECO:0000259" key="4">
    <source>
        <dbReference type="SMART" id="SM00822"/>
    </source>
</evidence>
<feature type="domain" description="Ketoreductase" evidence="4">
    <location>
        <begin position="14"/>
        <end position="196"/>
    </location>
</feature>
<dbReference type="RefSeq" id="WP_283407124.1">
    <property type="nucleotide sequence ID" value="NZ_FXUI01000020.1"/>
</dbReference>
<evidence type="ECO:0000256" key="1">
    <source>
        <dbReference type="ARBA" id="ARBA00006484"/>
    </source>
</evidence>
<name>A0ABY1QWA3_9SPHN</name>